<keyword evidence="4 9" id="KW-1133">Transmembrane helix</keyword>
<dbReference type="InterPro" id="IPR013099">
    <property type="entry name" value="K_chnl_dom"/>
</dbReference>
<feature type="transmembrane region" description="Helical" evidence="9">
    <location>
        <begin position="56"/>
        <end position="77"/>
    </location>
</feature>
<dbReference type="Proteomes" id="UP000501602">
    <property type="component" value="Chromosome"/>
</dbReference>
<dbReference type="AlphaFoldDB" id="A0A6H1UL02"/>
<evidence type="ECO:0000313" key="11">
    <source>
        <dbReference type="EMBL" id="QIZ78906.1"/>
    </source>
</evidence>
<dbReference type="PANTHER" id="PTHR11537:SF254">
    <property type="entry name" value="POTASSIUM VOLTAGE-GATED CHANNEL PROTEIN SHAB"/>
    <property type="match status" value="1"/>
</dbReference>
<keyword evidence="3 9" id="KW-0812">Transmembrane</keyword>
<evidence type="ECO:0000256" key="8">
    <source>
        <dbReference type="SAM" id="Coils"/>
    </source>
</evidence>
<feature type="domain" description="Potassium channel" evidence="10">
    <location>
        <begin position="31"/>
        <end position="108"/>
    </location>
</feature>
<evidence type="ECO:0000256" key="6">
    <source>
        <dbReference type="ARBA" id="ARBA00023136"/>
    </source>
</evidence>
<evidence type="ECO:0000259" key="10">
    <source>
        <dbReference type="Pfam" id="PF07885"/>
    </source>
</evidence>
<dbReference type="Gene3D" id="1.10.287.70">
    <property type="match status" value="1"/>
</dbReference>
<gene>
    <name evidence="11" type="ORF">HER31_13065</name>
</gene>
<evidence type="ECO:0000256" key="1">
    <source>
        <dbReference type="ARBA" id="ARBA00004141"/>
    </source>
</evidence>
<keyword evidence="5" id="KW-0406">Ion transport</keyword>
<dbReference type="KEGG" id="fes:HER31_13065"/>
<protein>
    <submittedName>
        <fullName evidence="11">Two pore domain potassium channel family protein</fullName>
    </submittedName>
</protein>
<comment type="subcellular location">
    <subcellularLocation>
        <location evidence="1">Membrane</location>
        <topology evidence="1">Multi-pass membrane protein</topology>
    </subcellularLocation>
</comment>
<organism evidence="11 12">
    <name type="scientific">Ferrimonas lipolytica</name>
    <dbReference type="NCBI Taxonomy" id="2724191"/>
    <lineage>
        <taxon>Bacteria</taxon>
        <taxon>Pseudomonadati</taxon>
        <taxon>Pseudomonadota</taxon>
        <taxon>Gammaproteobacteria</taxon>
        <taxon>Alteromonadales</taxon>
        <taxon>Ferrimonadaceae</taxon>
        <taxon>Ferrimonas</taxon>
    </lineage>
</organism>
<sequence>MERSGFYHLDEFGVKNYHLKALLITSILTMVMLCTGLGYLTYLFEVGAEGANVTNYAEAVWLMLMSASTIGFGDFYPVTLGGRIVSVVMFSLGVGILGGIGAMFATRMFGFSDTNVKNRELRKQNAEILEKVTALEAKLDRLLQQKQ</sequence>
<evidence type="ECO:0000256" key="3">
    <source>
        <dbReference type="ARBA" id="ARBA00022692"/>
    </source>
</evidence>
<dbReference type="SUPFAM" id="SSF81324">
    <property type="entry name" value="Voltage-gated potassium channels"/>
    <property type="match status" value="1"/>
</dbReference>
<keyword evidence="6 9" id="KW-0472">Membrane</keyword>
<evidence type="ECO:0000256" key="2">
    <source>
        <dbReference type="ARBA" id="ARBA00022448"/>
    </source>
</evidence>
<feature type="coiled-coil region" evidence="8">
    <location>
        <begin position="118"/>
        <end position="145"/>
    </location>
</feature>
<dbReference type="Pfam" id="PF07885">
    <property type="entry name" value="Ion_trans_2"/>
    <property type="match status" value="1"/>
</dbReference>
<evidence type="ECO:0000256" key="5">
    <source>
        <dbReference type="ARBA" id="ARBA00023065"/>
    </source>
</evidence>
<dbReference type="InterPro" id="IPR028325">
    <property type="entry name" value="VG_K_chnl"/>
</dbReference>
<accession>A0A6H1UL02</accession>
<keyword evidence="8" id="KW-0175">Coiled coil</keyword>
<dbReference type="GO" id="GO:0001508">
    <property type="term" value="P:action potential"/>
    <property type="evidence" value="ECO:0007669"/>
    <property type="project" value="TreeGrafter"/>
</dbReference>
<name>A0A6H1UL02_9GAMM</name>
<keyword evidence="12" id="KW-1185">Reference proteome</keyword>
<evidence type="ECO:0000256" key="9">
    <source>
        <dbReference type="SAM" id="Phobius"/>
    </source>
</evidence>
<reference evidence="11 12" key="1">
    <citation type="submission" date="2020-04" db="EMBL/GenBank/DDBJ databases">
        <title>Ferrimonas sp. S7 isolated from sea water.</title>
        <authorList>
            <person name="Bae S.S."/>
            <person name="Baek K."/>
        </authorList>
    </citation>
    <scope>NUCLEOTIDE SEQUENCE [LARGE SCALE GENOMIC DNA]</scope>
    <source>
        <strain evidence="11 12">S7</strain>
    </source>
</reference>
<feature type="transmembrane region" description="Helical" evidence="9">
    <location>
        <begin position="21"/>
        <end position="44"/>
    </location>
</feature>
<evidence type="ECO:0000313" key="12">
    <source>
        <dbReference type="Proteomes" id="UP000501602"/>
    </source>
</evidence>
<evidence type="ECO:0000256" key="4">
    <source>
        <dbReference type="ARBA" id="ARBA00022989"/>
    </source>
</evidence>
<dbReference type="GO" id="GO:0008076">
    <property type="term" value="C:voltage-gated potassium channel complex"/>
    <property type="evidence" value="ECO:0007669"/>
    <property type="project" value="InterPro"/>
</dbReference>
<dbReference type="PANTHER" id="PTHR11537">
    <property type="entry name" value="VOLTAGE-GATED POTASSIUM CHANNEL"/>
    <property type="match status" value="1"/>
</dbReference>
<dbReference type="GO" id="GO:0005249">
    <property type="term" value="F:voltage-gated potassium channel activity"/>
    <property type="evidence" value="ECO:0007669"/>
    <property type="project" value="InterPro"/>
</dbReference>
<keyword evidence="7 11" id="KW-0407">Ion channel</keyword>
<evidence type="ECO:0000256" key="7">
    <source>
        <dbReference type="ARBA" id="ARBA00023303"/>
    </source>
</evidence>
<keyword evidence="2" id="KW-0813">Transport</keyword>
<dbReference type="EMBL" id="CP051180">
    <property type="protein sequence ID" value="QIZ78906.1"/>
    <property type="molecule type" value="Genomic_DNA"/>
</dbReference>
<feature type="transmembrane region" description="Helical" evidence="9">
    <location>
        <begin position="84"/>
        <end position="105"/>
    </location>
</feature>
<proteinExistence type="predicted"/>